<accession>A0A858Q810</accession>
<dbReference type="EMBL" id="CP046565">
    <property type="protein sequence ID" value="QJD29935.1"/>
    <property type="molecule type" value="Genomic_DNA"/>
</dbReference>
<dbReference type="Pfam" id="PF00929">
    <property type="entry name" value="RNase_T"/>
    <property type="match status" value="1"/>
</dbReference>
<dbReference type="InterPro" id="IPR036397">
    <property type="entry name" value="RNaseH_sf"/>
</dbReference>
<proteinExistence type="inferred from homology"/>
<dbReference type="NCBIfam" id="TIGR01298">
    <property type="entry name" value="RNaseT"/>
    <property type="match status" value="1"/>
</dbReference>
<dbReference type="SMART" id="SM00479">
    <property type="entry name" value="EXOIII"/>
    <property type="match status" value="1"/>
</dbReference>
<evidence type="ECO:0000256" key="3">
    <source>
        <dbReference type="ARBA" id="ARBA00022801"/>
    </source>
</evidence>
<feature type="binding site" evidence="5">
    <location>
        <position position="21"/>
    </location>
    <ligand>
        <name>Mg(2+)</name>
        <dbReference type="ChEBI" id="CHEBI:18420"/>
        <label>2</label>
        <note>catalytic</note>
    </ligand>
</feature>
<evidence type="ECO:0000256" key="5">
    <source>
        <dbReference type="HAMAP-Rule" id="MF_00157"/>
    </source>
</evidence>
<dbReference type="HAMAP" id="MF_00157">
    <property type="entry name" value="RNase_T"/>
    <property type="match status" value="1"/>
</dbReference>
<feature type="binding site" evidence="5">
    <location>
        <position position="179"/>
    </location>
    <ligand>
        <name>Mg(2+)</name>
        <dbReference type="ChEBI" id="CHEBI:18420"/>
        <label>2</label>
        <note>catalytic</note>
    </ligand>
</feature>
<keyword evidence="5" id="KW-0460">Magnesium</keyword>
<reference evidence="8" key="1">
    <citation type="submission" date="2019-12" db="EMBL/GenBank/DDBJ databases">
        <authorList>
            <person name="Awala S.I."/>
            <person name="Rhee S.K."/>
        </authorList>
    </citation>
    <scope>NUCLEOTIDE SEQUENCE [LARGE SCALE GENOMIC DNA]</scope>
    <source>
        <strain evidence="8">IM1</strain>
    </source>
</reference>
<feature type="domain" description="Exonuclease" evidence="6">
    <location>
        <begin position="16"/>
        <end position="201"/>
    </location>
</feature>
<dbReference type="RefSeq" id="WP_169603216.1">
    <property type="nucleotide sequence ID" value="NZ_CP046565.1"/>
</dbReference>
<dbReference type="Proteomes" id="UP000503004">
    <property type="component" value="Chromosome"/>
</dbReference>
<evidence type="ECO:0000313" key="8">
    <source>
        <dbReference type="Proteomes" id="UP000503004"/>
    </source>
</evidence>
<dbReference type="EC" id="3.1.13.-" evidence="5"/>
<feature type="binding site" evidence="5">
    <location>
        <position position="184"/>
    </location>
    <ligand>
        <name>Mg(2+)</name>
        <dbReference type="ChEBI" id="CHEBI:18420"/>
        <label>2</label>
        <note>catalytic</note>
    </ligand>
</feature>
<comment type="subunit">
    <text evidence="5">Homodimer.</text>
</comment>
<keyword evidence="8" id="KW-1185">Reference proteome</keyword>
<dbReference type="InterPro" id="IPR005987">
    <property type="entry name" value="RNase_T"/>
</dbReference>
<feature type="active site" description="Proton donor/acceptor" evidence="5">
    <location>
        <position position="179"/>
    </location>
</feature>
<feature type="site" description="Important for substrate binding and specificity" evidence="5">
    <location>
        <position position="27"/>
    </location>
</feature>
<dbReference type="GO" id="GO:0003676">
    <property type="term" value="F:nucleic acid binding"/>
    <property type="evidence" value="ECO:0007669"/>
    <property type="project" value="InterPro"/>
</dbReference>
<keyword evidence="5" id="KW-0479">Metal-binding</keyword>
<sequence length="209" mass="23300">MTSRKSPMARRFRSYLPVVVDVETSGFDPHANALLEIAAVHLDMDETGNLHPVRTHQLHVKPFEGAKLEEAALSFNKINPFHPFRFAVDEREALSQIFDAVQQSIRQHGCTRAILVGHNPAFDIAFLNAASNRARIKKNPFHPFSTFDTATLGGLAYGQTVLARAAQAAGLSWDPQEAHSAAYDANQTARLFCTIVNRWKRLNDLLPQE</sequence>
<protein>
    <recommendedName>
        <fullName evidence="5">Ribonuclease T</fullName>
        <ecNumber evidence="5">3.1.13.-</ecNumber>
    </recommendedName>
    <alternativeName>
        <fullName evidence="5">Exoribonuclease T</fullName>
        <shortName evidence="5">RNase T</shortName>
    </alternativeName>
</protein>
<feature type="site" description="Important for substrate binding and specificity" evidence="5">
    <location>
        <position position="75"/>
    </location>
</feature>
<dbReference type="PANTHER" id="PTHR30231:SF2">
    <property type="entry name" value="RIBONUCLEASE T"/>
    <property type="match status" value="1"/>
</dbReference>
<evidence type="ECO:0000313" key="7">
    <source>
        <dbReference type="EMBL" id="QJD29935.1"/>
    </source>
</evidence>
<dbReference type="PANTHER" id="PTHR30231">
    <property type="entry name" value="DNA POLYMERASE III SUBUNIT EPSILON"/>
    <property type="match status" value="1"/>
</dbReference>
<keyword evidence="1 5" id="KW-0819">tRNA processing</keyword>
<comment type="function">
    <text evidence="5">Trims short 3' overhangs of a variety of RNA species, leaving a one or two nucleotide 3' overhang. Responsible for the end-turnover of tRNA: specifically removes the terminal AMP residue from uncharged tRNA (tRNA-C-C-A). Also appears to be involved in tRNA biosynthesis.</text>
</comment>
<organism evidence="7 8">
    <name type="scientific">Methylococcus geothermalis</name>
    <dbReference type="NCBI Taxonomy" id="2681310"/>
    <lineage>
        <taxon>Bacteria</taxon>
        <taxon>Pseudomonadati</taxon>
        <taxon>Pseudomonadota</taxon>
        <taxon>Gammaproteobacteria</taxon>
        <taxon>Methylococcales</taxon>
        <taxon>Methylococcaceae</taxon>
        <taxon>Methylococcus</taxon>
    </lineage>
</organism>
<dbReference type="Gene3D" id="3.30.420.10">
    <property type="entry name" value="Ribonuclease H-like superfamily/Ribonuclease H"/>
    <property type="match status" value="1"/>
</dbReference>
<comment type="cofactor">
    <cofactor evidence="5">
        <name>Mg(2+)</name>
        <dbReference type="ChEBI" id="CHEBI:18420"/>
    </cofactor>
    <text evidence="5">Binds two Mg(2+) per subunit. The active form of the enzyme binds two Mg(2+) ions in its active site. The first Mg(2+) forms only one salt bridge with the protein.</text>
</comment>
<dbReference type="SUPFAM" id="SSF53098">
    <property type="entry name" value="Ribonuclease H-like"/>
    <property type="match status" value="1"/>
</dbReference>
<dbReference type="InterPro" id="IPR013520">
    <property type="entry name" value="Ribonucl_H"/>
</dbReference>
<dbReference type="AlphaFoldDB" id="A0A858Q810"/>
<dbReference type="GO" id="GO:0005829">
    <property type="term" value="C:cytosol"/>
    <property type="evidence" value="ECO:0007669"/>
    <property type="project" value="TreeGrafter"/>
</dbReference>
<dbReference type="KEGG" id="metu:GNH96_08070"/>
<dbReference type="GO" id="GO:0045004">
    <property type="term" value="P:DNA replication proofreading"/>
    <property type="evidence" value="ECO:0007669"/>
    <property type="project" value="TreeGrafter"/>
</dbReference>
<feature type="site" description="Important for substrate binding and specificity" evidence="5">
    <location>
        <position position="122"/>
    </location>
</feature>
<dbReference type="GO" id="GO:0008033">
    <property type="term" value="P:tRNA processing"/>
    <property type="evidence" value="ECO:0007669"/>
    <property type="project" value="UniProtKB-KW"/>
</dbReference>
<dbReference type="CDD" id="cd06134">
    <property type="entry name" value="RNaseT"/>
    <property type="match status" value="1"/>
</dbReference>
<dbReference type="InterPro" id="IPR012337">
    <property type="entry name" value="RNaseH-like_sf"/>
</dbReference>
<feature type="site" description="Important for substrate binding and specificity" evidence="5">
    <location>
        <position position="144"/>
    </location>
</feature>
<comment type="similarity">
    <text evidence="5">Belongs to the RNase T family.</text>
</comment>
<evidence type="ECO:0000256" key="4">
    <source>
        <dbReference type="ARBA" id="ARBA00022839"/>
    </source>
</evidence>
<keyword evidence="4 5" id="KW-0269">Exonuclease</keyword>
<gene>
    <name evidence="5" type="primary">rnt</name>
    <name evidence="7" type="ORF">GNH96_08070</name>
</gene>
<dbReference type="GO" id="GO:0008408">
    <property type="term" value="F:3'-5' exonuclease activity"/>
    <property type="evidence" value="ECO:0007669"/>
    <property type="project" value="TreeGrafter"/>
</dbReference>
<evidence type="ECO:0000256" key="1">
    <source>
        <dbReference type="ARBA" id="ARBA00022694"/>
    </source>
</evidence>
<dbReference type="GO" id="GO:0000287">
    <property type="term" value="F:magnesium ion binding"/>
    <property type="evidence" value="ECO:0007669"/>
    <property type="project" value="UniProtKB-UniRule"/>
</dbReference>
<evidence type="ECO:0000259" key="6">
    <source>
        <dbReference type="SMART" id="SM00479"/>
    </source>
</evidence>
<feature type="binding site" evidence="5">
    <location>
        <position position="23"/>
    </location>
    <ligand>
        <name>Mg(2+)</name>
        <dbReference type="ChEBI" id="CHEBI:18420"/>
        <label>2</label>
        <note>catalytic</note>
    </ligand>
</feature>
<dbReference type="GO" id="GO:0016896">
    <property type="term" value="F:RNA exonuclease activity, producing 5'-phosphomonoesters"/>
    <property type="evidence" value="ECO:0007669"/>
    <property type="project" value="UniProtKB-UniRule"/>
</dbReference>
<evidence type="ECO:0000256" key="2">
    <source>
        <dbReference type="ARBA" id="ARBA00022722"/>
    </source>
</evidence>
<keyword evidence="2 5" id="KW-0540">Nuclease</keyword>
<name>A0A858Q810_9GAMM</name>
<feature type="binding site" evidence="5">
    <location>
        <position position="21"/>
    </location>
    <ligand>
        <name>Mg(2+)</name>
        <dbReference type="ChEBI" id="CHEBI:18420"/>
        <label>1</label>
        <note>catalytic</note>
    </ligand>
</feature>
<keyword evidence="3 5" id="KW-0378">Hydrolase</keyword>